<accession>A0A285IKN2</accession>
<reference evidence="2 3" key="1">
    <citation type="submission" date="2017-09" db="EMBL/GenBank/DDBJ databases">
        <authorList>
            <person name="Ehlers B."/>
            <person name="Leendertz F.H."/>
        </authorList>
    </citation>
    <scope>NUCLEOTIDE SEQUENCE [LARGE SCALE GENOMIC DNA]</scope>
    <source>
        <strain evidence="2 3">CGMCC 4.6857</strain>
    </source>
</reference>
<dbReference type="InterPro" id="IPR051397">
    <property type="entry name" value="Zn-ADH-like_protein"/>
</dbReference>
<organism evidence="2 3">
    <name type="scientific">Paractinoplanes atraurantiacus</name>
    <dbReference type="NCBI Taxonomy" id="1036182"/>
    <lineage>
        <taxon>Bacteria</taxon>
        <taxon>Bacillati</taxon>
        <taxon>Actinomycetota</taxon>
        <taxon>Actinomycetes</taxon>
        <taxon>Micromonosporales</taxon>
        <taxon>Micromonosporaceae</taxon>
        <taxon>Paractinoplanes</taxon>
    </lineage>
</organism>
<dbReference type="Pfam" id="PF08240">
    <property type="entry name" value="ADH_N"/>
    <property type="match status" value="1"/>
</dbReference>
<dbReference type="PANTHER" id="PTHR43677">
    <property type="entry name" value="SHORT-CHAIN DEHYDROGENASE/REDUCTASE"/>
    <property type="match status" value="1"/>
</dbReference>
<dbReference type="OrthoDB" id="3339625at2"/>
<gene>
    <name evidence="2" type="ORF">SAMN05421748_10915</name>
</gene>
<evidence type="ECO:0000313" key="2">
    <source>
        <dbReference type="EMBL" id="SNY48514.1"/>
    </source>
</evidence>
<dbReference type="SUPFAM" id="SSF50129">
    <property type="entry name" value="GroES-like"/>
    <property type="match status" value="1"/>
</dbReference>
<dbReference type="InterPro" id="IPR020843">
    <property type="entry name" value="ER"/>
</dbReference>
<dbReference type="AlphaFoldDB" id="A0A285IKN2"/>
<dbReference type="Proteomes" id="UP000219612">
    <property type="component" value="Unassembled WGS sequence"/>
</dbReference>
<dbReference type="PANTHER" id="PTHR43677:SF4">
    <property type="entry name" value="QUINONE OXIDOREDUCTASE-LIKE PROTEIN 2"/>
    <property type="match status" value="1"/>
</dbReference>
<protein>
    <submittedName>
        <fullName evidence="2">NADPH:quinone reductase</fullName>
    </submittedName>
</protein>
<dbReference type="SUPFAM" id="SSF51735">
    <property type="entry name" value="NAD(P)-binding Rossmann-fold domains"/>
    <property type="match status" value="1"/>
</dbReference>
<dbReference type="InterPro" id="IPR013154">
    <property type="entry name" value="ADH-like_N"/>
</dbReference>
<dbReference type="Pfam" id="PF00107">
    <property type="entry name" value="ADH_zinc_N"/>
    <property type="match status" value="1"/>
</dbReference>
<dbReference type="RefSeq" id="WP_097321862.1">
    <property type="nucleotide sequence ID" value="NZ_OBDY01000009.1"/>
</dbReference>
<name>A0A285IKN2_9ACTN</name>
<dbReference type="InterPro" id="IPR011032">
    <property type="entry name" value="GroES-like_sf"/>
</dbReference>
<dbReference type="InterPro" id="IPR036291">
    <property type="entry name" value="NAD(P)-bd_dom_sf"/>
</dbReference>
<dbReference type="GO" id="GO:0016491">
    <property type="term" value="F:oxidoreductase activity"/>
    <property type="evidence" value="ECO:0007669"/>
    <property type="project" value="InterPro"/>
</dbReference>
<sequence length="326" mass="34435">MRRVRYYEYGGPEVLTVEDVEPPVPRAGRVLVRAEAIGVNFVDTRFRRGPGRGGIFQRPLPGRPTGDVVGTVTAVGPGADPKLIGRRVATLAEDAYAEYVVAEASWLADVPAGLDPGDASMLAMTGPVALRILRAAQMSTGDTVLVHAAAGGVGHLAVQLAKLLGAGTVIGTARSSRKLDFVRAVGADVAVDYARPDWPEEVRAAAPRGVDVVLDAVGGSVLRSSLGLLAPFGRAVVYGAATGDLEQIPVAELFALRSVTGFNLTAWRREAPDQARRETDELAGLFASGRLRTTVHVRLPLAEAATAHEIMDARSHLGRVLLLPHR</sequence>
<dbReference type="GO" id="GO:0008270">
    <property type="term" value="F:zinc ion binding"/>
    <property type="evidence" value="ECO:0007669"/>
    <property type="project" value="InterPro"/>
</dbReference>
<feature type="domain" description="Enoyl reductase (ER)" evidence="1">
    <location>
        <begin position="10"/>
        <end position="322"/>
    </location>
</feature>
<dbReference type="InterPro" id="IPR013149">
    <property type="entry name" value="ADH-like_C"/>
</dbReference>
<proteinExistence type="predicted"/>
<dbReference type="Gene3D" id="3.90.180.10">
    <property type="entry name" value="Medium-chain alcohol dehydrogenases, catalytic domain"/>
    <property type="match status" value="1"/>
</dbReference>
<dbReference type="EMBL" id="OBDY01000009">
    <property type="protein sequence ID" value="SNY48514.1"/>
    <property type="molecule type" value="Genomic_DNA"/>
</dbReference>
<evidence type="ECO:0000313" key="3">
    <source>
        <dbReference type="Proteomes" id="UP000219612"/>
    </source>
</evidence>
<dbReference type="PROSITE" id="PS01162">
    <property type="entry name" value="QOR_ZETA_CRYSTAL"/>
    <property type="match status" value="1"/>
</dbReference>
<dbReference type="SMART" id="SM00829">
    <property type="entry name" value="PKS_ER"/>
    <property type="match status" value="1"/>
</dbReference>
<dbReference type="InterPro" id="IPR002364">
    <property type="entry name" value="Quin_OxRdtase/zeta-crystal_CS"/>
</dbReference>
<keyword evidence="3" id="KW-1185">Reference proteome</keyword>
<dbReference type="Gene3D" id="3.40.50.720">
    <property type="entry name" value="NAD(P)-binding Rossmann-like Domain"/>
    <property type="match status" value="1"/>
</dbReference>
<evidence type="ECO:0000259" key="1">
    <source>
        <dbReference type="SMART" id="SM00829"/>
    </source>
</evidence>